<dbReference type="InterPro" id="IPR036598">
    <property type="entry name" value="GOLD_dom_sf"/>
</dbReference>
<dbReference type="GO" id="GO:0005886">
    <property type="term" value="C:plasma membrane"/>
    <property type="evidence" value="ECO:0007669"/>
    <property type="project" value="TreeGrafter"/>
</dbReference>
<feature type="region of interest" description="Disordered" evidence="5">
    <location>
        <begin position="1962"/>
        <end position="2086"/>
    </location>
</feature>
<dbReference type="GO" id="GO:0120009">
    <property type="term" value="P:intermembrane lipid transfer"/>
    <property type="evidence" value="ECO:0007669"/>
    <property type="project" value="UniProtKB-ARBA"/>
</dbReference>
<comment type="similarity">
    <text evidence="1">Belongs to the OSBP family.</text>
</comment>
<evidence type="ECO:0000256" key="4">
    <source>
        <dbReference type="ARBA" id="ARBA00023121"/>
    </source>
</evidence>
<dbReference type="GeneID" id="10803342"/>
<feature type="region of interest" description="Disordered" evidence="5">
    <location>
        <begin position="541"/>
        <end position="583"/>
    </location>
</feature>
<gene>
    <name evidence="7" type="ORF">SMAC_06524</name>
</gene>
<evidence type="ECO:0000256" key="3">
    <source>
        <dbReference type="ARBA" id="ARBA00023055"/>
    </source>
</evidence>
<feature type="domain" description="PH" evidence="6">
    <location>
        <begin position="219"/>
        <end position="313"/>
    </location>
</feature>
<dbReference type="InterPro" id="IPR000648">
    <property type="entry name" value="Oxysterol-bd"/>
</dbReference>
<feature type="region of interest" description="Disordered" evidence="5">
    <location>
        <begin position="1887"/>
        <end position="1919"/>
    </location>
</feature>
<feature type="compositionally biased region" description="Polar residues" evidence="5">
    <location>
        <begin position="1991"/>
        <end position="2002"/>
    </location>
</feature>
<dbReference type="Pfam" id="PF01237">
    <property type="entry name" value="Oxysterol_BP"/>
    <property type="match status" value="1"/>
</dbReference>
<dbReference type="GO" id="GO:0035621">
    <property type="term" value="P:ER to Golgi ceramide transport"/>
    <property type="evidence" value="ECO:0007669"/>
    <property type="project" value="TreeGrafter"/>
</dbReference>
<feature type="compositionally biased region" description="Basic residues" evidence="5">
    <location>
        <begin position="2070"/>
        <end position="2079"/>
    </location>
</feature>
<dbReference type="InterPro" id="IPR041680">
    <property type="entry name" value="PH_8"/>
</dbReference>
<evidence type="ECO:0000259" key="6">
    <source>
        <dbReference type="PROSITE" id="PS50003"/>
    </source>
</evidence>
<evidence type="ECO:0000313" key="8">
    <source>
        <dbReference type="Proteomes" id="UP000001881"/>
    </source>
</evidence>
<dbReference type="GO" id="GO:0034727">
    <property type="term" value="P:piecemeal microautophagy of the nucleus"/>
    <property type="evidence" value="ECO:0007669"/>
    <property type="project" value="TreeGrafter"/>
</dbReference>
<feature type="region of interest" description="Disordered" evidence="5">
    <location>
        <begin position="999"/>
        <end position="1072"/>
    </location>
</feature>
<dbReference type="GO" id="GO:0032934">
    <property type="term" value="F:sterol binding"/>
    <property type="evidence" value="ECO:0007669"/>
    <property type="project" value="TreeGrafter"/>
</dbReference>
<dbReference type="InterPro" id="IPR001849">
    <property type="entry name" value="PH_domain"/>
</dbReference>
<keyword evidence="4" id="KW-0446">Lipid-binding</keyword>
<comment type="caution">
    <text evidence="7">The sequence shown here is derived from an EMBL/GenBank/DDBJ whole genome shotgun (WGS) entry which is preliminary data.</text>
</comment>
<dbReference type="InParanoid" id="F7W4K7"/>
<dbReference type="CDD" id="cd13289">
    <property type="entry name" value="PH_Osh3p_yeast"/>
    <property type="match status" value="1"/>
</dbReference>
<feature type="region of interest" description="Disordered" evidence="5">
    <location>
        <begin position="160"/>
        <end position="182"/>
    </location>
</feature>
<dbReference type="GO" id="GO:0097038">
    <property type="term" value="C:perinuclear endoplasmic reticulum"/>
    <property type="evidence" value="ECO:0007669"/>
    <property type="project" value="TreeGrafter"/>
</dbReference>
<dbReference type="FunFam" id="2.40.160.120:FF:000001">
    <property type="entry name" value="Oxysterol-binding protein"/>
    <property type="match status" value="1"/>
</dbReference>
<dbReference type="SUPFAM" id="SSF101576">
    <property type="entry name" value="Supernatant protein factor (SPF), C-terminal domain"/>
    <property type="match status" value="1"/>
</dbReference>
<sequence length="2086" mass="230605">MAGIEQLEIHSKSYIVRWVKVEEGHTISWSVQPHKKSINFAIVKHPGTGGTAAGSQTFEATATPENPPTEAVVSDAKTGLFRRDASTAQDQLAKKGFIPIKWHGKCEADKVTVGTYDVTSAGMYGLVFDNTFSKQTSKTATFVLLTYPTGAPPQTAHHLPTVQAGSGSNASRTSLGAGATPRIGAANSDSVDSLHSHVAGGRSRAVSNARSEGGFVPGATYHVGVLLKRRRKKGQGFARRFFSLDFTTCTLSYYHNRNSSALRGAIPLSLAAIAADERRREITIDSGAEIWHLKASGPKEFNDWAKALEKASRIARGLETLNNGASLGVDRPASRPSTSVPSAQQEDEREWAQVESLVSRMAGTRDALRRLVKDMAAEKQGPLVSQASLLSPNTPTIAEDSETYFTPSTEPRRPFWKRKTSSASPGAQPGVQAANGTALAVPSPTSATAVNGGAGEERNTYDNCAALLSDLDSVVMEFSQLLSKNKRRRLPTQMMPPNMMPAASRKSYESTTSTIDEFFDAEAGETGAGGQNQVMIIRQSEEDTPGSDAEEVDIHDSSSVSSVEEEEEFEGVGTENHDSLFPVKPKSLAPLPITDTVTRRTTIPAAKVPPPSLIAFVRKNVGKDLSTISMPVSANEPLSLCQRMAEQLEYGQLLTEAAKKTDAKERLLYVTAFAVSQFSNGRAKERATRKPFNPLLGETYELVRSENEVPGGFRVLVEKVSHRPVRLAVQADSALWSFSQSPAPSQKFWGKSAEITTEGRVRVSLHLPDGTDELYSWHIATVFLRNVVYGEKYVEPVGSMNVNNETSGAKAVVEFRSSKGMFGGRGEEVHVETFGPDGSNTGQTLTGTWTSSLKTAPGGKEIWKAGSLVPNAANTYGLTTFAASLNEITPLEKGKLPPTDSRLRPDQRFHEQGDLDSAEEWKVKLEEAQRQRRKEMEERGEEYKPKWFVKVATGQDGDEVWKLKGGKEGYWEERAKGGGQWTGVLDIFSGSTLRALHHSPKLPPLCDQQSQPDPDEDEFEAEAEPKVRRQDDAITEVHDSGEYPAPAAEQTPTEPSRASSQPPPREAQEQQAQIRAWNVQDYEYHLSPAKPKRARGPSLVNRLAEFPVRAHPALESVFVRPVTEYPDQYEARGSVRTHMKDNARQKKLLGTRESTNRVDWRATLRNLLQWTPRHLPEQFADTVKVIIPRETATRLLSDSEYSMWDIKSRTGCGMVLYRVGDAGYEVGTEDDDPYLIIDGHHHSVNTAIDEILSVTRKVTIISRTRDTEEVLWDGKVDGEDLSLPAPSVVVSARRIPSSRAPYNVNIRADEFPKPEEWTRKTFEEYVDALIKSHMPSGLASKLYPEHGRHEMAVIQQLVAVFNDESAAPFVSNAAFKMALHYMTRGGETWRPEMLSLFNYAQRGRMLQLDVEVFNILAEAAVKTRSLYRFNWVLYLMATSGYQPNLRTWILALRMFEAEEVKRYVLQAMNDRGLFNAHGTPRMIANEMAPHDAYRAVQLRWDVPTFLAKQDELYGGGGERNWVSIDVINKIIHVFGSYSKFAEIRELLDLIFTGKKLVAYPDQVTVNTILAHCKAQKKLDLAVEFIQLFERYNAVSSNSSSSEKPRPPLKLDTMACDMLFDMALWQKKPHVLSTIWRYAHLVNATSSDMRRRGIAMMAMDETELKKEKLVRRLKLGDEERVQFLRNLLLGEFIQANGGEETWGKVMAGMAKGEQERQREMEEMAAAERDGEMPTSLGDWFQSQLSDESNSTITPSATSSTSPPLPSESSPSNPSEFTPNPNVPKLQGPEEPPTRWGALYGSFRRWSFTTQFLHLDPSGSIGSLLVQALDRDRELHLALRDPELGFDIKELMTPIQIPTKPRTEPAFEEVGKLFKYTSTRRELLERRASAAAGGMTTKREREVSTRKERRKSGRDVGDADAKVGEVQEAIRRQALDKWFGGGGGGFAAKNNANVVLEEAATTAGVVAKTKPSYSSSRSKKVTAKNDEEKKAAISSSSRTPNKPTETPVPAEAQKTLPPPPTTTPPTQQTPTKSSSSNQEIKTKEEKAGGVEPPLSKTALSALSALSSSEKKTKAKKEKRVKWKDLADL</sequence>
<dbReference type="GO" id="GO:0006897">
    <property type="term" value="P:endocytosis"/>
    <property type="evidence" value="ECO:0007669"/>
    <property type="project" value="TreeGrafter"/>
</dbReference>
<keyword evidence="8" id="KW-1185">Reference proteome</keyword>
<dbReference type="Gene3D" id="3.30.70.3490">
    <property type="match status" value="1"/>
</dbReference>
<evidence type="ECO:0000256" key="5">
    <source>
        <dbReference type="SAM" id="MobiDB-lite"/>
    </source>
</evidence>
<evidence type="ECO:0000313" key="7">
    <source>
        <dbReference type="EMBL" id="CCC12444.1"/>
    </source>
</evidence>
<dbReference type="Gene3D" id="2.40.160.120">
    <property type="match status" value="1"/>
</dbReference>
<evidence type="ECO:0000256" key="2">
    <source>
        <dbReference type="ARBA" id="ARBA00022448"/>
    </source>
</evidence>
<dbReference type="Proteomes" id="UP000001881">
    <property type="component" value="Unassembled WGS sequence"/>
</dbReference>
<feature type="compositionally biased region" description="Basic and acidic residues" evidence="5">
    <location>
        <begin position="1023"/>
        <end position="1041"/>
    </location>
</feature>
<dbReference type="GO" id="GO:0005829">
    <property type="term" value="C:cytosol"/>
    <property type="evidence" value="ECO:0007669"/>
    <property type="project" value="TreeGrafter"/>
</dbReference>
<name>F7W4K7_SORMK</name>
<dbReference type="STRING" id="771870.F7W4K7"/>
<feature type="compositionally biased region" description="Acidic residues" evidence="5">
    <location>
        <begin position="1013"/>
        <end position="1022"/>
    </location>
</feature>
<feature type="compositionally biased region" description="Polar residues" evidence="5">
    <location>
        <begin position="163"/>
        <end position="174"/>
    </location>
</feature>
<feature type="region of interest" description="Disordered" evidence="5">
    <location>
        <begin position="387"/>
        <end position="457"/>
    </location>
</feature>
<keyword evidence="2" id="KW-0813">Transport</keyword>
<feature type="compositionally biased region" description="Basic and acidic residues" evidence="5">
    <location>
        <begin position="1895"/>
        <end position="1904"/>
    </location>
</feature>
<dbReference type="SUPFAM" id="SSF144000">
    <property type="entry name" value="Oxysterol-binding protein-like"/>
    <property type="match status" value="1"/>
</dbReference>
<dbReference type="SUPFAM" id="SSF50729">
    <property type="entry name" value="PH domain-like"/>
    <property type="match status" value="1"/>
</dbReference>
<protein>
    <submittedName>
        <fullName evidence="7">WGS project CABT00000000 data, contig 2.28</fullName>
    </submittedName>
</protein>
<organism evidence="7 8">
    <name type="scientific">Sordaria macrospora (strain ATCC MYA-333 / DSM 997 / K(L3346) / K-hell)</name>
    <dbReference type="NCBI Taxonomy" id="771870"/>
    <lineage>
        <taxon>Eukaryota</taxon>
        <taxon>Fungi</taxon>
        <taxon>Dikarya</taxon>
        <taxon>Ascomycota</taxon>
        <taxon>Pezizomycotina</taxon>
        <taxon>Sordariomycetes</taxon>
        <taxon>Sordariomycetidae</taxon>
        <taxon>Sordariales</taxon>
        <taxon>Sordariaceae</taxon>
        <taxon>Sordaria</taxon>
    </lineage>
</organism>
<dbReference type="PANTHER" id="PTHR10972">
    <property type="entry name" value="OXYSTEROL-BINDING PROTEIN-RELATED"/>
    <property type="match status" value="1"/>
</dbReference>
<feature type="compositionally biased region" description="Low complexity" evidence="5">
    <location>
        <begin position="1747"/>
        <end position="1778"/>
    </location>
</feature>
<dbReference type="GO" id="GO:0032541">
    <property type="term" value="C:cortical endoplasmic reticulum"/>
    <property type="evidence" value="ECO:0007669"/>
    <property type="project" value="TreeGrafter"/>
</dbReference>
<dbReference type="SMART" id="SM00233">
    <property type="entry name" value="PH"/>
    <property type="match status" value="1"/>
</dbReference>
<dbReference type="HOGENOM" id="CLU_232584_0_0_1"/>
<dbReference type="Pfam" id="PF15409">
    <property type="entry name" value="PH_8"/>
    <property type="match status" value="1"/>
</dbReference>
<dbReference type="KEGG" id="smp:10803342"/>
<feature type="compositionally biased region" description="Low complexity" evidence="5">
    <location>
        <begin position="1044"/>
        <end position="1055"/>
    </location>
</feature>
<dbReference type="FunFam" id="3.30.70.3490:FF:000019">
    <property type="entry name" value="Oxysterol binding protein (Osh3), putative"/>
    <property type="match status" value="1"/>
</dbReference>
<evidence type="ECO:0000256" key="1">
    <source>
        <dbReference type="ARBA" id="ARBA00008842"/>
    </source>
</evidence>
<reference evidence="7 8" key="1">
    <citation type="journal article" date="2010" name="PLoS Genet.">
        <title>De novo assembly of a 40 Mb eukaryotic genome from short sequence reads: Sordaria macrospora, a model organism for fungal morphogenesis.</title>
        <authorList>
            <person name="Nowrousian M."/>
            <person name="Stajich J."/>
            <person name="Chu M."/>
            <person name="Engh I."/>
            <person name="Espagne E."/>
            <person name="Halliday K."/>
            <person name="Kamerewerd J."/>
            <person name="Kempken F."/>
            <person name="Knab B."/>
            <person name="Kuo H.C."/>
            <person name="Osiewacz H.D."/>
            <person name="Poeggeler S."/>
            <person name="Read N."/>
            <person name="Seiler S."/>
            <person name="Smith K."/>
            <person name="Zickler D."/>
            <person name="Kueck U."/>
            <person name="Freitag M."/>
        </authorList>
    </citation>
    <scope>NUCLEOTIDE SEQUENCE [LARGE SCALE GENOMIC DNA]</scope>
    <source>
        <strain evidence="8">ATCC MYA-333 / DSM 997 / K(L3346) / K-hell</strain>
        <tissue evidence="7">Mycelium</tissue>
    </source>
</reference>
<dbReference type="Gene3D" id="2.30.29.30">
    <property type="entry name" value="Pleckstrin-homology domain (PH domain)/Phosphotyrosine-binding domain (PTB)"/>
    <property type="match status" value="1"/>
</dbReference>
<dbReference type="VEuPathDB" id="FungiDB:SMAC_06524"/>
<feature type="compositionally biased region" description="Low complexity" evidence="5">
    <location>
        <begin position="2052"/>
        <end position="2065"/>
    </location>
</feature>
<dbReference type="Gene3D" id="2.60.120.680">
    <property type="entry name" value="GOLD domain"/>
    <property type="match status" value="1"/>
</dbReference>
<dbReference type="OrthoDB" id="1854502at2759"/>
<feature type="compositionally biased region" description="Polar residues" evidence="5">
    <location>
        <begin position="387"/>
        <end position="396"/>
    </location>
</feature>
<dbReference type="InterPro" id="IPR037239">
    <property type="entry name" value="OSBP_sf"/>
</dbReference>
<dbReference type="GO" id="GO:0030011">
    <property type="term" value="P:maintenance of cell polarity"/>
    <property type="evidence" value="ECO:0007669"/>
    <property type="project" value="TreeGrafter"/>
</dbReference>
<feature type="compositionally biased region" description="Acidic residues" evidence="5">
    <location>
        <begin position="542"/>
        <end position="553"/>
    </location>
</feature>
<accession>F7W4K7</accession>
<feature type="compositionally biased region" description="Polar residues" evidence="5">
    <location>
        <begin position="335"/>
        <end position="344"/>
    </location>
</feature>
<dbReference type="GO" id="GO:0006887">
    <property type="term" value="P:exocytosis"/>
    <property type="evidence" value="ECO:0007669"/>
    <property type="project" value="TreeGrafter"/>
</dbReference>
<feature type="region of interest" description="Disordered" evidence="5">
    <location>
        <begin position="325"/>
        <end position="349"/>
    </location>
</feature>
<feature type="region of interest" description="Disordered" evidence="5">
    <location>
        <begin position="1708"/>
        <end position="1792"/>
    </location>
</feature>
<dbReference type="eggNOG" id="KOG1737">
    <property type="taxonomic scope" value="Eukaryota"/>
</dbReference>
<dbReference type="EMBL" id="CABT02000028">
    <property type="protein sequence ID" value="CCC12444.1"/>
    <property type="molecule type" value="Genomic_DNA"/>
</dbReference>
<dbReference type="FunFam" id="2.30.29.30:FF:000369">
    <property type="entry name" value="Oxysterol binding protein"/>
    <property type="match status" value="1"/>
</dbReference>
<proteinExistence type="inferred from homology"/>
<dbReference type="PROSITE" id="PS50003">
    <property type="entry name" value="PH_DOMAIN"/>
    <property type="match status" value="1"/>
</dbReference>
<dbReference type="PANTHER" id="PTHR10972:SF203">
    <property type="entry name" value="OXYSTEROL-BINDING PROTEIN HOMOLOG 3"/>
    <property type="match status" value="1"/>
</dbReference>
<dbReference type="InterPro" id="IPR011993">
    <property type="entry name" value="PH-like_dom_sf"/>
</dbReference>
<feature type="compositionally biased region" description="Basic and acidic residues" evidence="5">
    <location>
        <begin position="1711"/>
        <end position="1730"/>
    </location>
</feature>
<keyword evidence="3" id="KW-0445">Lipid transport</keyword>